<keyword evidence="3" id="KW-0479">Metal-binding</keyword>
<evidence type="ECO:0000256" key="9">
    <source>
        <dbReference type="ARBA" id="ARBA00063669"/>
    </source>
</evidence>
<evidence type="ECO:0000256" key="6">
    <source>
        <dbReference type="ARBA" id="ARBA00022946"/>
    </source>
</evidence>
<evidence type="ECO:0000256" key="1">
    <source>
        <dbReference type="ARBA" id="ARBA00004305"/>
    </source>
</evidence>
<keyword evidence="14" id="KW-1185">Reference proteome</keyword>
<dbReference type="InterPro" id="IPR000740">
    <property type="entry name" value="GrpE"/>
</dbReference>
<evidence type="ECO:0000256" key="4">
    <source>
        <dbReference type="ARBA" id="ARBA00022741"/>
    </source>
</evidence>
<dbReference type="PANTHER" id="PTHR21237:SF23">
    <property type="entry name" value="GRPE PROTEIN HOMOLOG, MITOCHONDRIAL"/>
    <property type="match status" value="1"/>
</dbReference>
<evidence type="ECO:0000256" key="11">
    <source>
        <dbReference type="RuleBase" id="RU004478"/>
    </source>
</evidence>
<dbReference type="GO" id="GO:0046872">
    <property type="term" value="F:metal ion binding"/>
    <property type="evidence" value="ECO:0007669"/>
    <property type="project" value="UniProtKB-KW"/>
</dbReference>
<dbReference type="GO" id="GO:0042803">
    <property type="term" value="F:protein homodimerization activity"/>
    <property type="evidence" value="ECO:0007669"/>
    <property type="project" value="InterPro"/>
</dbReference>
<dbReference type="FunFam" id="3.90.20.20:FF:000005">
    <property type="entry name" value="GrpE protein homolog"/>
    <property type="match status" value="1"/>
</dbReference>
<gene>
    <name evidence="13" type="ORF">CJ030_MR4G001415</name>
</gene>
<comment type="subunit">
    <text evidence="9">Probable component of the PAM complex, at least composed of SSC1 (mtHsp70), MGE1, TIM44, PAM16/TIM16, PAM17 and PAM18/TIM14. Interacts with SSQ1.</text>
</comment>
<dbReference type="Pfam" id="PF01025">
    <property type="entry name" value="GrpE"/>
    <property type="match status" value="1"/>
</dbReference>
<dbReference type="GO" id="GO:0005524">
    <property type="term" value="F:ATP binding"/>
    <property type="evidence" value="ECO:0007669"/>
    <property type="project" value="UniProtKB-KW"/>
</dbReference>
<reference evidence="13 14" key="1">
    <citation type="journal article" date="2019" name="Plant Biotechnol. J.">
        <title>The red bayberry genome and genetic basis of sex determination.</title>
        <authorList>
            <person name="Jia H.M."/>
            <person name="Jia H.J."/>
            <person name="Cai Q.L."/>
            <person name="Wang Y."/>
            <person name="Zhao H.B."/>
            <person name="Yang W.F."/>
            <person name="Wang G.Y."/>
            <person name="Li Y.H."/>
            <person name="Zhan D.L."/>
            <person name="Shen Y.T."/>
            <person name="Niu Q.F."/>
            <person name="Chang L."/>
            <person name="Qiu J."/>
            <person name="Zhao L."/>
            <person name="Xie H.B."/>
            <person name="Fu W.Y."/>
            <person name="Jin J."/>
            <person name="Li X.W."/>
            <person name="Jiao Y."/>
            <person name="Zhou C.C."/>
            <person name="Tu T."/>
            <person name="Chai C.Y."/>
            <person name="Gao J.L."/>
            <person name="Fan L.J."/>
            <person name="van de Weg E."/>
            <person name="Wang J.Y."/>
            <person name="Gao Z.S."/>
        </authorList>
    </citation>
    <scope>NUCLEOTIDE SEQUENCE [LARGE SCALE GENOMIC DNA]</scope>
    <source>
        <tissue evidence="13">Leaves</tissue>
    </source>
</reference>
<evidence type="ECO:0000256" key="10">
    <source>
        <dbReference type="RuleBase" id="RU000640"/>
    </source>
</evidence>
<evidence type="ECO:0000256" key="2">
    <source>
        <dbReference type="ARBA" id="ARBA00009054"/>
    </source>
</evidence>
<dbReference type="Gene3D" id="2.30.22.10">
    <property type="entry name" value="Head domain of nucleotide exchange factor GrpE"/>
    <property type="match status" value="1"/>
</dbReference>
<evidence type="ECO:0000313" key="14">
    <source>
        <dbReference type="Proteomes" id="UP000516437"/>
    </source>
</evidence>
<dbReference type="PANTHER" id="PTHR21237">
    <property type="entry name" value="GRPE PROTEIN"/>
    <property type="match status" value="1"/>
</dbReference>
<dbReference type="CDD" id="cd00446">
    <property type="entry name" value="GrpE"/>
    <property type="match status" value="1"/>
</dbReference>
<keyword evidence="7 10" id="KW-0496">Mitochondrion</keyword>
<dbReference type="SUPFAM" id="SSF51064">
    <property type="entry name" value="Head domain of nucleotide exchange factor GrpE"/>
    <property type="match status" value="1"/>
</dbReference>
<dbReference type="OrthoDB" id="201635at2759"/>
<evidence type="ECO:0000256" key="12">
    <source>
        <dbReference type="SAM" id="MobiDB-lite"/>
    </source>
</evidence>
<dbReference type="GO" id="GO:0030150">
    <property type="term" value="P:protein import into mitochondrial matrix"/>
    <property type="evidence" value="ECO:0007669"/>
    <property type="project" value="TreeGrafter"/>
</dbReference>
<accession>A0A6A1VQG4</accession>
<organism evidence="13 14">
    <name type="scientific">Morella rubra</name>
    <name type="common">Chinese bayberry</name>
    <dbReference type="NCBI Taxonomy" id="262757"/>
    <lineage>
        <taxon>Eukaryota</taxon>
        <taxon>Viridiplantae</taxon>
        <taxon>Streptophyta</taxon>
        <taxon>Embryophyta</taxon>
        <taxon>Tracheophyta</taxon>
        <taxon>Spermatophyta</taxon>
        <taxon>Magnoliopsida</taxon>
        <taxon>eudicotyledons</taxon>
        <taxon>Gunneridae</taxon>
        <taxon>Pentapetalae</taxon>
        <taxon>rosids</taxon>
        <taxon>fabids</taxon>
        <taxon>Fagales</taxon>
        <taxon>Myricaceae</taxon>
        <taxon>Morella</taxon>
    </lineage>
</organism>
<dbReference type="GO" id="GO:0006457">
    <property type="term" value="P:protein folding"/>
    <property type="evidence" value="ECO:0007669"/>
    <property type="project" value="InterPro"/>
</dbReference>
<dbReference type="GO" id="GO:0051087">
    <property type="term" value="F:protein-folding chaperone binding"/>
    <property type="evidence" value="ECO:0007669"/>
    <property type="project" value="InterPro"/>
</dbReference>
<evidence type="ECO:0000256" key="3">
    <source>
        <dbReference type="ARBA" id="ARBA00022723"/>
    </source>
</evidence>
<comment type="caution">
    <text evidence="13">The sequence shown here is derived from an EMBL/GenBank/DDBJ whole genome shotgun (WGS) entry which is preliminary data.</text>
</comment>
<dbReference type="GO" id="GO:0001405">
    <property type="term" value="C:PAM complex, Tim23 associated import motor"/>
    <property type="evidence" value="ECO:0007669"/>
    <property type="project" value="TreeGrafter"/>
</dbReference>
<dbReference type="InterPro" id="IPR009012">
    <property type="entry name" value="GrpE_head"/>
</dbReference>
<dbReference type="GO" id="GO:0051082">
    <property type="term" value="F:unfolded protein binding"/>
    <property type="evidence" value="ECO:0007669"/>
    <property type="project" value="TreeGrafter"/>
</dbReference>
<dbReference type="GO" id="GO:0000774">
    <property type="term" value="F:adenyl-nucleotide exchange factor activity"/>
    <property type="evidence" value="ECO:0007669"/>
    <property type="project" value="InterPro"/>
</dbReference>
<dbReference type="FunFam" id="2.30.22.10:FF:000002">
    <property type="entry name" value="GrpE protein homolog"/>
    <property type="match status" value="1"/>
</dbReference>
<evidence type="ECO:0000256" key="7">
    <source>
        <dbReference type="ARBA" id="ARBA00023128"/>
    </source>
</evidence>
<dbReference type="Gene3D" id="3.90.20.20">
    <property type="match status" value="1"/>
</dbReference>
<keyword evidence="4" id="KW-0547">Nucleotide-binding</keyword>
<dbReference type="InterPro" id="IPR013805">
    <property type="entry name" value="GrpE_CC"/>
</dbReference>
<feature type="region of interest" description="Disordered" evidence="12">
    <location>
        <begin position="70"/>
        <end position="153"/>
    </location>
</feature>
<keyword evidence="6" id="KW-0809">Transit peptide</keyword>
<dbReference type="Proteomes" id="UP000516437">
    <property type="component" value="Chromosome 4"/>
</dbReference>
<dbReference type="PROSITE" id="PS01071">
    <property type="entry name" value="GRPE"/>
    <property type="match status" value="1"/>
</dbReference>
<keyword evidence="8 10" id="KW-0143">Chaperone</keyword>
<dbReference type="PRINTS" id="PR00773">
    <property type="entry name" value="GRPEPROTEIN"/>
</dbReference>
<comment type="similarity">
    <text evidence="2 11">Belongs to the GrpE family.</text>
</comment>
<evidence type="ECO:0000256" key="8">
    <source>
        <dbReference type="ARBA" id="ARBA00023186"/>
    </source>
</evidence>
<evidence type="ECO:0000313" key="13">
    <source>
        <dbReference type="EMBL" id="KAB1215141.1"/>
    </source>
</evidence>
<dbReference type="HAMAP" id="MF_01151">
    <property type="entry name" value="GrpE"/>
    <property type="match status" value="1"/>
</dbReference>
<comment type="function">
    <text evidence="10">Essential component of the PAM complex, a complex required for the translocation of transit peptide-containing proteins from the inner membrane into the mitochondrial matrix in an ATP-dependent manner.</text>
</comment>
<dbReference type="EMBL" id="RXIC02000022">
    <property type="protein sequence ID" value="KAB1215141.1"/>
    <property type="molecule type" value="Genomic_DNA"/>
</dbReference>
<comment type="subcellular location">
    <subcellularLocation>
        <location evidence="1 10">Mitochondrion matrix</location>
    </subcellularLocation>
</comment>
<dbReference type="SUPFAM" id="SSF58014">
    <property type="entry name" value="Coiled-coil domain of nucleotide exchange factor GrpE"/>
    <property type="match status" value="1"/>
</dbReference>
<proteinExistence type="inferred from homology"/>
<dbReference type="AlphaFoldDB" id="A0A6A1VQG4"/>
<keyword evidence="5" id="KW-0067">ATP-binding</keyword>
<feature type="compositionally biased region" description="Polar residues" evidence="12">
    <location>
        <begin position="92"/>
        <end position="101"/>
    </location>
</feature>
<evidence type="ECO:0000256" key="5">
    <source>
        <dbReference type="ARBA" id="ARBA00022840"/>
    </source>
</evidence>
<sequence>MFVSRVLSRVPRRAVPRSSLLLLSVPQKQQLPILSNQFHSLVRESPNVLVPNQVSFLSVAPNHPIFQRFGVSSSASPEQTDKVENDGATRNAEPTNTSGDSKLSDQAEDSGPEQSKAADRTEESGPISESKSTMCESVKRRRKGTKRTAFSDSDTEKFDELTMEDLIKLVSEKEELLKVKHIEIEKMQDKVLRSYAEMENVMDRTRREAENSKKFAVQSFAKSLLDVADNLERASSHVRGSYAKVDTSADSSGAAPLLKTLLEGVEMTEKQLADVFKKYGVEKFDPMNEPFDPHRHNAVFQVPDASKPPGVVAHILKSGYMLYDRVIRPAEVGVTQAVENDAAEDSAADKSP</sequence>
<protein>
    <recommendedName>
        <fullName evidence="10">GrpE protein homolog</fullName>
    </recommendedName>
</protein>
<name>A0A6A1VQG4_9ROSI</name>